<evidence type="ECO:0000313" key="2">
    <source>
        <dbReference type="EMBL" id="MBB5069788.1"/>
    </source>
</evidence>
<dbReference type="InterPro" id="IPR007278">
    <property type="entry name" value="DUF397"/>
</dbReference>
<feature type="domain" description="DUF397" evidence="1">
    <location>
        <begin position="4"/>
        <end position="51"/>
    </location>
</feature>
<comment type="caution">
    <text evidence="2">The sequence shown here is derived from an EMBL/GenBank/DDBJ whole genome shotgun (WGS) entry which is preliminary data.</text>
</comment>
<reference evidence="2 3" key="1">
    <citation type="submission" date="2020-08" db="EMBL/GenBank/DDBJ databases">
        <title>Sequencing the genomes of 1000 actinobacteria strains.</title>
        <authorList>
            <person name="Klenk H.-P."/>
        </authorList>
    </citation>
    <scope>NUCLEOTIDE SEQUENCE [LARGE SCALE GENOMIC DNA]</scope>
    <source>
        <strain evidence="2 3">DSM 45582</strain>
    </source>
</reference>
<dbReference type="RefSeq" id="WP_184479423.1">
    <property type="nucleotide sequence ID" value="NZ_JACHIV010000001.1"/>
</dbReference>
<keyword evidence="3" id="KW-1185">Reference proteome</keyword>
<evidence type="ECO:0000313" key="3">
    <source>
        <dbReference type="Proteomes" id="UP000580474"/>
    </source>
</evidence>
<dbReference type="AlphaFoldDB" id="A0A840NHN6"/>
<dbReference type="Proteomes" id="UP000580474">
    <property type="component" value="Unassembled WGS sequence"/>
</dbReference>
<dbReference type="EMBL" id="JACHIV010000001">
    <property type="protein sequence ID" value="MBB5069788.1"/>
    <property type="molecule type" value="Genomic_DNA"/>
</dbReference>
<name>A0A840NHN6_9PSEU</name>
<organism evidence="2 3">
    <name type="scientific">Saccharopolyspora gloriosae</name>
    <dbReference type="NCBI Taxonomy" id="455344"/>
    <lineage>
        <taxon>Bacteria</taxon>
        <taxon>Bacillati</taxon>
        <taxon>Actinomycetota</taxon>
        <taxon>Actinomycetes</taxon>
        <taxon>Pseudonocardiales</taxon>
        <taxon>Pseudonocardiaceae</taxon>
        <taxon>Saccharopolyspora</taxon>
    </lineage>
</organism>
<accession>A0A840NHN6</accession>
<protein>
    <recommendedName>
        <fullName evidence="1">DUF397 domain-containing protein</fullName>
    </recommendedName>
</protein>
<sequence>MSEEWHRSTRSGSVGNCVEVARRAGVTLIRDSKQPHGARLCVSRERWRGFLVLVGSDQWRRKRDASAR</sequence>
<gene>
    <name evidence="2" type="ORF">BJ969_002876</name>
</gene>
<dbReference type="Pfam" id="PF04149">
    <property type="entry name" value="DUF397"/>
    <property type="match status" value="1"/>
</dbReference>
<evidence type="ECO:0000259" key="1">
    <source>
        <dbReference type="Pfam" id="PF04149"/>
    </source>
</evidence>
<proteinExistence type="predicted"/>